<feature type="compositionally biased region" description="Basic residues" evidence="1">
    <location>
        <begin position="425"/>
        <end position="434"/>
    </location>
</feature>
<dbReference type="InterPro" id="IPR029058">
    <property type="entry name" value="AB_hydrolase_fold"/>
</dbReference>
<dbReference type="AlphaFoldDB" id="A0A117I8R8"/>
<evidence type="ECO:0000313" key="4">
    <source>
        <dbReference type="EMBL" id="GAS93662.1"/>
    </source>
</evidence>
<sequence>MGAAKSVTAASVLTLMAVMVAVQPAARAAQPATSDAAAFYLGGTCLCATVPTAQQALGLGDGYLSGAGQITGIGYPAGLLFALDSAIGVNGVNAHLEAIPDGVTITLAGVSQGAIVLNYVKQSLALRITPQRATTELSFVTFGDPMNSTGGIVARNPLLWLSVPPGLLPTPYATTEIVREYDGLADWPTRPTALSAINAVMGVAFVHPDYGDAADPTTPGTVKTVSTNAAGGVTTHYLVPTADLPVTQPLRDIGLDTSALDRWLRPQIDASYDRRPAVSTSSSGVADAVTSDATASPATARTTAAEEPAASPPTSKAEPPQSKISPVGRIRTALGLDANPTPDRPTRTRRAPNPSPLAAAVRALTPPPLRHRVRADVAAEAPSTTASSSATSAAGAPDTGTVEAPSKKSTTDRSDSRASDDPQPRQRKTPRTAG</sequence>
<reference evidence="5" key="1">
    <citation type="journal article" date="2016" name="Genome Announc.">
        <title>Draft Genome Sequences of Five Rapidly Growing Mycobacterium Species, M. thermoresistibile, M. fortuitum subsp. acetamidolyticum, M. canariasense, M. brisbanense, and M. novocastrense.</title>
        <authorList>
            <person name="Katahira K."/>
            <person name="Ogura Y."/>
            <person name="Gotoh Y."/>
            <person name="Hayashi T."/>
        </authorList>
    </citation>
    <scope>NUCLEOTIDE SEQUENCE [LARGE SCALE GENOMIC DNA]</scope>
    <source>
        <strain evidence="5">JCM15298</strain>
    </source>
</reference>
<feature type="region of interest" description="Disordered" evidence="1">
    <location>
        <begin position="273"/>
        <end position="434"/>
    </location>
</feature>
<gene>
    <name evidence="4" type="ORF">RMCC_0628</name>
</gene>
<evidence type="ECO:0000313" key="5">
    <source>
        <dbReference type="Proteomes" id="UP000069443"/>
    </source>
</evidence>
<dbReference type="Gene3D" id="3.40.50.1820">
    <property type="entry name" value="alpha/beta hydrolase"/>
    <property type="match status" value="1"/>
</dbReference>
<feature type="chain" id="PRO_5007148602" evidence="2">
    <location>
        <begin position="29"/>
        <end position="434"/>
    </location>
</feature>
<dbReference type="Proteomes" id="UP000069443">
    <property type="component" value="Unassembled WGS sequence"/>
</dbReference>
<feature type="compositionally biased region" description="Low complexity" evidence="1">
    <location>
        <begin position="286"/>
        <end position="320"/>
    </location>
</feature>
<proteinExistence type="predicted"/>
<evidence type="ECO:0000256" key="2">
    <source>
        <dbReference type="SAM" id="SignalP"/>
    </source>
</evidence>
<accession>A0A117I8R8</accession>
<feature type="compositionally biased region" description="Basic and acidic residues" evidence="1">
    <location>
        <begin position="405"/>
        <end position="424"/>
    </location>
</feature>
<dbReference type="EMBL" id="BCSY01000021">
    <property type="protein sequence ID" value="GAS93662.1"/>
    <property type="molecule type" value="Genomic_DNA"/>
</dbReference>
<dbReference type="Pfam" id="PF08237">
    <property type="entry name" value="PE-PPE"/>
    <property type="match status" value="1"/>
</dbReference>
<keyword evidence="2" id="KW-0732">Signal</keyword>
<protein>
    <submittedName>
        <fullName evidence="4">PE-PPE</fullName>
    </submittedName>
</protein>
<evidence type="ECO:0000259" key="3">
    <source>
        <dbReference type="Pfam" id="PF08237"/>
    </source>
</evidence>
<dbReference type="InterPro" id="IPR013228">
    <property type="entry name" value="PE-PPE_C"/>
</dbReference>
<comment type="caution">
    <text evidence="4">The sequence shown here is derived from an EMBL/GenBank/DDBJ whole genome shotgun (WGS) entry which is preliminary data.</text>
</comment>
<organism evidence="4 5">
    <name type="scientific">Mycolicibacterium canariasense</name>
    <name type="common">Mycobacterium canariasense</name>
    <dbReference type="NCBI Taxonomy" id="228230"/>
    <lineage>
        <taxon>Bacteria</taxon>
        <taxon>Bacillati</taxon>
        <taxon>Actinomycetota</taxon>
        <taxon>Actinomycetes</taxon>
        <taxon>Mycobacteriales</taxon>
        <taxon>Mycobacteriaceae</taxon>
        <taxon>Mycolicibacterium</taxon>
    </lineage>
</organism>
<feature type="compositionally biased region" description="Low complexity" evidence="1">
    <location>
        <begin position="378"/>
        <end position="401"/>
    </location>
</feature>
<feature type="signal peptide" evidence="2">
    <location>
        <begin position="1"/>
        <end position="28"/>
    </location>
</feature>
<name>A0A117I8R8_MYCCR</name>
<feature type="domain" description="PE-PPE" evidence="3">
    <location>
        <begin position="87"/>
        <end position="273"/>
    </location>
</feature>
<evidence type="ECO:0000256" key="1">
    <source>
        <dbReference type="SAM" id="MobiDB-lite"/>
    </source>
</evidence>
<keyword evidence="5" id="KW-1185">Reference proteome</keyword>
<reference evidence="5" key="2">
    <citation type="submission" date="2016-02" db="EMBL/GenBank/DDBJ databases">
        <title>Draft genome sequence of five rapidly growing Mycobacterium species.</title>
        <authorList>
            <person name="Katahira K."/>
            <person name="Gotou Y."/>
            <person name="Iida K."/>
            <person name="Ogura Y."/>
            <person name="Hayashi T."/>
        </authorList>
    </citation>
    <scope>NUCLEOTIDE SEQUENCE [LARGE SCALE GENOMIC DNA]</scope>
    <source>
        <strain evidence="5">JCM15298</strain>
    </source>
</reference>